<proteinExistence type="predicted"/>
<dbReference type="PANTHER" id="PTHR10037">
    <property type="entry name" value="VOLTAGE-GATED CATION CHANNEL CALCIUM AND SODIUM"/>
    <property type="match status" value="1"/>
</dbReference>
<keyword evidence="9" id="KW-1185">Reference proteome</keyword>
<comment type="subcellular location">
    <subcellularLocation>
        <location evidence="1">Membrane</location>
        <topology evidence="1">Multi-pass membrane protein</topology>
    </subcellularLocation>
</comment>
<dbReference type="InterPro" id="IPR043203">
    <property type="entry name" value="VGCC_Ca_Na"/>
</dbReference>
<feature type="non-terminal residue" evidence="8">
    <location>
        <position position="700"/>
    </location>
</feature>
<dbReference type="Gene3D" id="1.10.287.70">
    <property type="match status" value="1"/>
</dbReference>
<evidence type="ECO:0000256" key="2">
    <source>
        <dbReference type="ARBA" id="ARBA00022692"/>
    </source>
</evidence>
<feature type="non-terminal residue" evidence="8">
    <location>
        <position position="1"/>
    </location>
</feature>
<evidence type="ECO:0000256" key="4">
    <source>
        <dbReference type="ARBA" id="ARBA00023136"/>
    </source>
</evidence>
<comment type="caution">
    <text evidence="8">The sequence shown here is derived from an EMBL/GenBank/DDBJ whole genome shotgun (WGS) entry which is preliminary data.</text>
</comment>
<keyword evidence="2 6" id="KW-0812">Transmembrane</keyword>
<dbReference type="InterPro" id="IPR027359">
    <property type="entry name" value="Volt_channel_dom_sf"/>
</dbReference>
<evidence type="ECO:0000313" key="9">
    <source>
        <dbReference type="Proteomes" id="UP001189429"/>
    </source>
</evidence>
<sequence>VKASSTRRPGPLCRDVPGLRVVAPGAGGLAAAGGVRHAAVPPGGVAEEEEEDAGPLPIGAAQVPGGTAFDQLAARLVDQHAADVACLREENGSLRAQVAQLQGGRLRDAAAADVPLRPVPARSGGLLSPRLCPGVPRRLPARAAEDADLEVCQDVGGEVDGQQQSLNRRVRIPAAELAPFLQMFDVDVWNAGLATISPEHLFHVLKSRGLKDLSMRRVSWVMQHLGGSKGHPEERDAEVRFKTFMSWMFSKEIGKAWSREVAEEVERWQYTLKAQPVSEVIANLPQESSPEGVDSKRNLVPEESPVSAQQRRPKMDSKVSATDVASAFFIPNRRRALGGIIGRSRAQTSVFVDASALEESAKQLAWDGDYDVAKLYHDKGTAQWLAQHPLFSTAQFLALLLNTIWIGIETDHNDKDILYEADLGIVLVENMFCLFFFWEWSVRLCAFRRKSECLYDRWFAFDTALLLLMMFETWALLFVSAVLNSEAANFPTDLLRLCRLARFMRAARIARLLRCIPELAVITRGLLVVARTVFFICLLLTLLVYVFAILFVQFTRDTSINSDGHFDHVASAMLTLVLRGLIPDMAPMTYNFAEESALTQVKRLIFDSGFDFTEDDTLTTQDIAIVLTQDNIVDGFRQLGIDTDDLFEHSKLVFRDRKEIRLRDFWQLIALHRGNSPVKVRDLVSMRQFLHSEISALASQ</sequence>
<reference evidence="8" key="1">
    <citation type="submission" date="2023-10" db="EMBL/GenBank/DDBJ databases">
        <authorList>
            <person name="Chen Y."/>
            <person name="Shah S."/>
            <person name="Dougan E. K."/>
            <person name="Thang M."/>
            <person name="Chan C."/>
        </authorList>
    </citation>
    <scope>NUCLEOTIDE SEQUENCE [LARGE SCALE GENOMIC DNA]</scope>
</reference>
<evidence type="ECO:0000313" key="8">
    <source>
        <dbReference type="EMBL" id="CAK0894242.1"/>
    </source>
</evidence>
<evidence type="ECO:0000256" key="3">
    <source>
        <dbReference type="ARBA" id="ARBA00022989"/>
    </source>
</evidence>
<evidence type="ECO:0000256" key="6">
    <source>
        <dbReference type="SAM" id="Phobius"/>
    </source>
</evidence>
<dbReference type="Gene3D" id="1.20.120.350">
    <property type="entry name" value="Voltage-gated potassium channels. Chain C"/>
    <property type="match status" value="1"/>
</dbReference>
<gene>
    <name evidence="8" type="ORF">PCOR1329_LOCUS73333</name>
</gene>
<keyword evidence="3 6" id="KW-1133">Transmembrane helix</keyword>
<feature type="region of interest" description="Disordered" evidence="5">
    <location>
        <begin position="285"/>
        <end position="316"/>
    </location>
</feature>
<dbReference type="PANTHER" id="PTHR10037:SF62">
    <property type="entry name" value="SODIUM CHANNEL PROTEIN 60E"/>
    <property type="match status" value="1"/>
</dbReference>
<evidence type="ECO:0000256" key="5">
    <source>
        <dbReference type="SAM" id="MobiDB-lite"/>
    </source>
</evidence>
<feature type="transmembrane region" description="Helical" evidence="6">
    <location>
        <begin position="417"/>
        <end position="438"/>
    </location>
</feature>
<dbReference type="EMBL" id="CAUYUJ010019867">
    <property type="protein sequence ID" value="CAK0894242.1"/>
    <property type="molecule type" value="Genomic_DNA"/>
</dbReference>
<evidence type="ECO:0000259" key="7">
    <source>
        <dbReference type="Pfam" id="PF00520"/>
    </source>
</evidence>
<feature type="transmembrane region" description="Helical" evidence="6">
    <location>
        <begin position="533"/>
        <end position="552"/>
    </location>
</feature>
<dbReference type="Pfam" id="PF00520">
    <property type="entry name" value="Ion_trans"/>
    <property type="match status" value="1"/>
</dbReference>
<keyword evidence="4 6" id="KW-0472">Membrane</keyword>
<feature type="transmembrane region" description="Helical" evidence="6">
    <location>
        <begin position="459"/>
        <end position="483"/>
    </location>
</feature>
<accession>A0ABN9X4E7</accession>
<name>A0ABN9X4E7_9DINO</name>
<protein>
    <recommendedName>
        <fullName evidence="7">Ion transport domain-containing protein</fullName>
    </recommendedName>
</protein>
<organism evidence="8 9">
    <name type="scientific">Prorocentrum cordatum</name>
    <dbReference type="NCBI Taxonomy" id="2364126"/>
    <lineage>
        <taxon>Eukaryota</taxon>
        <taxon>Sar</taxon>
        <taxon>Alveolata</taxon>
        <taxon>Dinophyceae</taxon>
        <taxon>Prorocentrales</taxon>
        <taxon>Prorocentraceae</taxon>
        <taxon>Prorocentrum</taxon>
    </lineage>
</organism>
<evidence type="ECO:0000256" key="1">
    <source>
        <dbReference type="ARBA" id="ARBA00004141"/>
    </source>
</evidence>
<feature type="region of interest" description="Disordered" evidence="5">
    <location>
        <begin position="32"/>
        <end position="62"/>
    </location>
</feature>
<dbReference type="Proteomes" id="UP001189429">
    <property type="component" value="Unassembled WGS sequence"/>
</dbReference>
<feature type="domain" description="Ion transport" evidence="7">
    <location>
        <begin position="388"/>
        <end position="577"/>
    </location>
</feature>
<dbReference type="SUPFAM" id="SSF81324">
    <property type="entry name" value="Voltage-gated potassium channels"/>
    <property type="match status" value="1"/>
</dbReference>
<feature type="compositionally biased region" description="Low complexity" evidence="5">
    <location>
        <begin position="32"/>
        <end position="45"/>
    </location>
</feature>
<dbReference type="InterPro" id="IPR005821">
    <property type="entry name" value="Ion_trans_dom"/>
</dbReference>